<keyword evidence="2" id="KW-0812">Transmembrane</keyword>
<comment type="caution">
    <text evidence="4">The sequence shown here is derived from an EMBL/GenBank/DDBJ whole genome shotgun (WGS) entry which is preliminary data.</text>
</comment>
<dbReference type="PRINTS" id="PR01607">
    <property type="entry name" value="APYRASEFAMLY"/>
</dbReference>
<feature type="transmembrane region" description="Helical" evidence="2">
    <location>
        <begin position="499"/>
        <end position="521"/>
    </location>
</feature>
<evidence type="ECO:0000313" key="4">
    <source>
        <dbReference type="EMBL" id="HIW93449.1"/>
    </source>
</evidence>
<evidence type="ECO:0000256" key="2">
    <source>
        <dbReference type="SAM" id="Phobius"/>
    </source>
</evidence>
<gene>
    <name evidence="4" type="ORF">H9868_02800</name>
</gene>
<keyword evidence="2" id="KW-1133">Transmembrane helix</keyword>
<keyword evidence="1" id="KW-0378">Hydrolase</keyword>
<dbReference type="PANTHER" id="PTHR11575">
    <property type="entry name" value="5'-NUCLEOTIDASE-RELATED"/>
    <property type="match status" value="1"/>
</dbReference>
<comment type="similarity">
    <text evidence="1">Belongs to the 5'-nucleotidase family.</text>
</comment>
<dbReference type="Pfam" id="PF02872">
    <property type="entry name" value="5_nucleotid_C"/>
    <property type="match status" value="1"/>
</dbReference>
<organism evidence="4 5">
    <name type="scientific">Candidatus Flavonifractor merdipullorum</name>
    <dbReference type="NCBI Taxonomy" id="2838590"/>
    <lineage>
        <taxon>Bacteria</taxon>
        <taxon>Bacillati</taxon>
        <taxon>Bacillota</taxon>
        <taxon>Clostridia</taxon>
        <taxon>Eubacteriales</taxon>
        <taxon>Oscillospiraceae</taxon>
        <taxon>Flavonifractor</taxon>
    </lineage>
</organism>
<dbReference type="Gene3D" id="3.60.21.10">
    <property type="match status" value="1"/>
</dbReference>
<accession>A0A9D1UMJ6</accession>
<proteinExistence type="inferred from homology"/>
<keyword evidence="1" id="KW-0547">Nucleotide-binding</keyword>
<reference evidence="4" key="2">
    <citation type="submission" date="2021-04" db="EMBL/GenBank/DDBJ databases">
        <authorList>
            <person name="Gilroy R."/>
        </authorList>
    </citation>
    <scope>NUCLEOTIDE SEQUENCE</scope>
    <source>
        <strain evidence="4">ChiGjej6B6-1540</strain>
    </source>
</reference>
<evidence type="ECO:0000313" key="5">
    <source>
        <dbReference type="Proteomes" id="UP000824192"/>
    </source>
</evidence>
<keyword evidence="2" id="KW-0472">Membrane</keyword>
<dbReference type="GO" id="GO:0016788">
    <property type="term" value="F:hydrolase activity, acting on ester bonds"/>
    <property type="evidence" value="ECO:0007669"/>
    <property type="project" value="InterPro"/>
</dbReference>
<dbReference type="GO" id="GO:0046872">
    <property type="term" value="F:metal ion binding"/>
    <property type="evidence" value="ECO:0007669"/>
    <property type="project" value="InterPro"/>
</dbReference>
<dbReference type="EMBL" id="DXGA01000062">
    <property type="protein sequence ID" value="HIW93449.1"/>
    <property type="molecule type" value="Genomic_DNA"/>
</dbReference>
<feature type="non-terminal residue" evidence="4">
    <location>
        <position position="1"/>
    </location>
</feature>
<dbReference type="SUPFAM" id="SSF55816">
    <property type="entry name" value="5'-nucleotidase (syn. UDP-sugar hydrolase), C-terminal domain"/>
    <property type="match status" value="1"/>
</dbReference>
<dbReference type="InterPro" id="IPR006146">
    <property type="entry name" value="5'-Nucleotdase_CS"/>
</dbReference>
<dbReference type="InterPro" id="IPR036907">
    <property type="entry name" value="5'-Nucleotdase_C_sf"/>
</dbReference>
<evidence type="ECO:0000256" key="1">
    <source>
        <dbReference type="RuleBase" id="RU362119"/>
    </source>
</evidence>
<dbReference type="Gene3D" id="3.90.780.10">
    <property type="entry name" value="5'-Nucleotidase, C-terminal domain"/>
    <property type="match status" value="1"/>
</dbReference>
<name>A0A9D1UMJ6_9FIRM</name>
<dbReference type="InterPro" id="IPR029052">
    <property type="entry name" value="Metallo-depent_PP-like"/>
</dbReference>
<dbReference type="AlphaFoldDB" id="A0A9D1UMJ6"/>
<dbReference type="GO" id="GO:0009166">
    <property type="term" value="P:nucleotide catabolic process"/>
    <property type="evidence" value="ECO:0007669"/>
    <property type="project" value="InterPro"/>
</dbReference>
<dbReference type="PROSITE" id="PS00786">
    <property type="entry name" value="5_NUCLEOTIDASE_2"/>
    <property type="match status" value="1"/>
</dbReference>
<evidence type="ECO:0000259" key="3">
    <source>
        <dbReference type="Pfam" id="PF02872"/>
    </source>
</evidence>
<protein>
    <submittedName>
        <fullName evidence="4">5'-nucleotidase C-terminal domain-containing protein</fullName>
    </submittedName>
</protein>
<dbReference type="InterPro" id="IPR006179">
    <property type="entry name" value="5_nucleotidase/apyrase"/>
</dbReference>
<dbReference type="Proteomes" id="UP000824192">
    <property type="component" value="Unassembled WGS sequence"/>
</dbReference>
<sequence>PELRALGALGYDVTTLGNHEFDYRADGLANMLNAARESGEPLPAIVQANYKTPLDPEAGAAVSQALADYPVTDYTVIERDGLRIGVFGVLGEDADACAPMSGMEMEPIVDAAKRVVQELKEQEAPDYIVCLSHSGTENRKGEDVELAKKVDGIDVIISGHTHAVLEEPIVVNDTLVVSCGPYTENLGVLTVEKTASGLEMLDYRLVPLDDGVREDSAIKAMADGFQKVVGETYLKDYGLTYQQVLADNPYPFTAINDLGAVQEEDTLGNLIADAYIHTVEEAEGADYVPVDFAVVPSGVIRASLPQGKVTTADAFNILSLGIGADGSPGYPLVSVYLTGAELKDAFEVDASVTPLMSAAQLYGSGMQWSFNVHRMIFDKVTSSAQVLPDGSTAAIADDRLYRVVADLYTGQMLGAVNAQSFGLLTITPRDENGAPLSDLESRIITDKDGAEVKAWYALANYLQSMGTVDSRYSAPEGRKVVSDSWNLVELLSHPRLLTVIVWALVVLLAALVVFLMVRLFGGKRRRGYGRRSRGGYRSYRG</sequence>
<dbReference type="GO" id="GO:0000166">
    <property type="term" value="F:nucleotide binding"/>
    <property type="evidence" value="ECO:0007669"/>
    <property type="project" value="UniProtKB-KW"/>
</dbReference>
<feature type="domain" description="5'-Nucleotidase C-terminal" evidence="3">
    <location>
        <begin position="262"/>
        <end position="409"/>
    </location>
</feature>
<dbReference type="PANTHER" id="PTHR11575:SF24">
    <property type="entry name" value="5'-NUCLEOTIDASE"/>
    <property type="match status" value="1"/>
</dbReference>
<dbReference type="SUPFAM" id="SSF56300">
    <property type="entry name" value="Metallo-dependent phosphatases"/>
    <property type="match status" value="1"/>
</dbReference>
<reference evidence="4" key="1">
    <citation type="journal article" date="2021" name="PeerJ">
        <title>Extensive microbial diversity within the chicken gut microbiome revealed by metagenomics and culture.</title>
        <authorList>
            <person name="Gilroy R."/>
            <person name="Ravi A."/>
            <person name="Getino M."/>
            <person name="Pursley I."/>
            <person name="Horton D.L."/>
            <person name="Alikhan N.F."/>
            <person name="Baker D."/>
            <person name="Gharbi K."/>
            <person name="Hall N."/>
            <person name="Watson M."/>
            <person name="Adriaenssens E.M."/>
            <person name="Foster-Nyarko E."/>
            <person name="Jarju S."/>
            <person name="Secka A."/>
            <person name="Antonio M."/>
            <person name="Oren A."/>
            <person name="Chaudhuri R.R."/>
            <person name="La Ragione R."/>
            <person name="Hildebrand F."/>
            <person name="Pallen M.J."/>
        </authorList>
    </citation>
    <scope>NUCLEOTIDE SEQUENCE</scope>
    <source>
        <strain evidence="4">ChiGjej6B6-1540</strain>
    </source>
</reference>
<dbReference type="InterPro" id="IPR008334">
    <property type="entry name" value="5'-Nucleotdase_C"/>
</dbReference>